<keyword evidence="1" id="KW-1133">Transmembrane helix</keyword>
<dbReference type="Proteomes" id="UP000463983">
    <property type="component" value="Chromosome"/>
</dbReference>
<gene>
    <name evidence="2" type="ORF">MICH65_0071</name>
</gene>
<dbReference type="AlphaFoldDB" id="A0A857NAS9"/>
<evidence type="ECO:0000313" key="3">
    <source>
        <dbReference type="Proteomes" id="UP000463983"/>
    </source>
</evidence>
<protein>
    <submittedName>
        <fullName evidence="2">Uncharacterized protein</fullName>
    </submittedName>
</protein>
<keyword evidence="3" id="KW-1185">Reference proteome</keyword>
<evidence type="ECO:0000256" key="1">
    <source>
        <dbReference type="SAM" id="Phobius"/>
    </source>
</evidence>
<dbReference type="EMBL" id="CP047901">
    <property type="protein sequence ID" value="QHO63052.1"/>
    <property type="molecule type" value="Genomic_DNA"/>
</dbReference>
<keyword evidence="1" id="KW-0472">Membrane</keyword>
<feature type="transmembrane region" description="Helical" evidence="1">
    <location>
        <begin position="114"/>
        <end position="136"/>
    </location>
</feature>
<feature type="transmembrane region" description="Helical" evidence="1">
    <location>
        <begin position="29"/>
        <end position="62"/>
    </location>
</feature>
<dbReference type="RefSeq" id="WP_161931461.1">
    <property type="nucleotide sequence ID" value="NZ_CP047901.1"/>
</dbReference>
<accession>A0A857NAS9</accession>
<reference evidence="3" key="1">
    <citation type="journal article" date="2020" name="Microorganisms">
        <title>Complete Genome of a Member of a New Bacterial Lineage in the Microgenomates Group Reveals an Unusual Nucleotide Composition Disparity Between Two Strands of DNA and Limited Metabolic Potential.</title>
        <authorList>
            <person name="Kadnikov V.V."/>
            <person name="Mardanov A.V."/>
            <person name="Beletsky A.V."/>
            <person name="Karnachuk O.V."/>
            <person name="Ravin N.V."/>
        </authorList>
    </citation>
    <scope>NUCLEOTIDE SEQUENCE [LARGE SCALE GENOMIC DNA]</scope>
</reference>
<organism evidence="2 3">
    <name type="scientific">Candidatus Chazhemtobacterium aquaticus</name>
    <dbReference type="NCBI Taxonomy" id="2715735"/>
    <lineage>
        <taxon>Bacteria</taxon>
        <taxon>Candidatus Chazhemtobacteraceae</taxon>
        <taxon>Candidatus Chazhemtobacterium</taxon>
    </lineage>
</organism>
<sequence>MEKDKDKQKFEEEVMKKIHKGQIRMRPRIYFVLGSVMVGVGLVLLVGLGALVTHAFYIRFVVLARMGFENVSLGWCLMWMRFFPWEMLIVAMLMILVGGYLLREYEFVYKRGLGLALVVMVLVIVVLTILMNWIGLGGFFRQKPLLKQLYMYQEHPRGLDEWRERYLGPGTPGSGKVRGIKQFRHL</sequence>
<proteinExistence type="predicted"/>
<evidence type="ECO:0000313" key="2">
    <source>
        <dbReference type="EMBL" id="QHO63052.1"/>
    </source>
</evidence>
<dbReference type="KEGG" id="caqa:MICH65_0071"/>
<keyword evidence="1" id="KW-0812">Transmembrane</keyword>
<feature type="transmembrane region" description="Helical" evidence="1">
    <location>
        <begin position="82"/>
        <end position="102"/>
    </location>
</feature>
<name>A0A857NAS9_9BACT</name>